<evidence type="ECO:0000259" key="2">
    <source>
        <dbReference type="Pfam" id="PF02470"/>
    </source>
</evidence>
<dbReference type="InterPro" id="IPR003399">
    <property type="entry name" value="Mce/MlaD"/>
</dbReference>
<reference evidence="3 4" key="1">
    <citation type="journal article" date="2018" name="Front. Microbiol.">
        <title>Hydrolytic Capabilities as a Key to Environmental Success: Chitinolytic and Cellulolytic Acidobacteria From Acidic Sub-arctic Soils and Boreal Peatlands.</title>
        <authorList>
            <person name="Belova S.E."/>
            <person name="Ravin N.V."/>
            <person name="Pankratov T.A."/>
            <person name="Rakitin A.L."/>
            <person name="Ivanova A.A."/>
            <person name="Beletsky A.V."/>
            <person name="Mardanov A.V."/>
            <person name="Sinninghe Damste J.S."/>
            <person name="Dedysh S.N."/>
        </authorList>
    </citation>
    <scope>NUCLEOTIDE SEQUENCE [LARGE SCALE GENOMIC DNA]</scope>
    <source>
        <strain evidence="3 4">SBC82</strain>
    </source>
</reference>
<gene>
    <name evidence="3" type="ORF">ACPOL_1739</name>
</gene>
<feature type="transmembrane region" description="Helical" evidence="1">
    <location>
        <begin position="12"/>
        <end position="32"/>
    </location>
</feature>
<dbReference type="PANTHER" id="PTHR33371">
    <property type="entry name" value="INTERMEMBRANE PHOSPHOLIPID TRANSPORT SYSTEM BINDING PROTEIN MLAD-RELATED"/>
    <property type="match status" value="1"/>
</dbReference>
<accession>A0A2Z5FW71</accession>
<dbReference type="InterPro" id="IPR052336">
    <property type="entry name" value="MlaD_Phospholipid_Transporter"/>
</dbReference>
<proteinExistence type="predicted"/>
<dbReference type="Pfam" id="PF02470">
    <property type="entry name" value="MlaD"/>
    <property type="match status" value="1"/>
</dbReference>
<dbReference type="PANTHER" id="PTHR33371:SF4">
    <property type="entry name" value="INTERMEMBRANE PHOSPHOLIPID TRANSPORT SYSTEM BINDING PROTEIN MLAD"/>
    <property type="match status" value="1"/>
</dbReference>
<evidence type="ECO:0000313" key="4">
    <source>
        <dbReference type="Proteomes" id="UP000253606"/>
    </source>
</evidence>
<feature type="domain" description="Mce/MlaD" evidence="2">
    <location>
        <begin position="43"/>
        <end position="122"/>
    </location>
</feature>
<keyword evidence="4" id="KW-1185">Reference proteome</keyword>
<dbReference type="EMBL" id="CP030840">
    <property type="protein sequence ID" value="AXC11081.1"/>
    <property type="molecule type" value="Genomic_DNA"/>
</dbReference>
<evidence type="ECO:0000313" key="3">
    <source>
        <dbReference type="EMBL" id="AXC11081.1"/>
    </source>
</evidence>
<keyword evidence="1" id="KW-1133">Transmembrane helix</keyword>
<protein>
    <submittedName>
        <fullName evidence="3">Mammalian cell entry related domain protein</fullName>
    </submittedName>
</protein>
<sequence length="358" mass="38320">MPSQQEVQWSQLKVGVLVLVALAVLIALVFLMSGSTGGLFTGKLTVRSYFENSAGLKVGAPVNLEGVTIGNVKSIRIVPDRKLTPVEITMKLSKQYQVGLHTDSKASLETVGVLGDTVIDISSKVATGPQLQDNSELQTTETPNLSDVIKSSQGTIEQLNTILSKVDNLADSLNSGKGSIGKLIQDPELYNRANDAVQQIQKLVDEIGSGKGSIGKLIADDTLYTRANETVGRLQHIADQLDNGQGTVGKLLKDETLYNNINKSAAGARQLLDDVNAGRGGLGLIAKDPAFAQKLNDTVTKLDSILARADNGEGTIGQLVRNPSVYNNVDQMLTESRGLIAAIRENPKKYLTFHVKVF</sequence>
<name>A0A2Z5FW71_9BACT</name>
<dbReference type="KEGG" id="abas:ACPOL_1739"/>
<organism evidence="3 4">
    <name type="scientific">Acidisarcina polymorpha</name>
    <dbReference type="NCBI Taxonomy" id="2211140"/>
    <lineage>
        <taxon>Bacteria</taxon>
        <taxon>Pseudomonadati</taxon>
        <taxon>Acidobacteriota</taxon>
        <taxon>Terriglobia</taxon>
        <taxon>Terriglobales</taxon>
        <taxon>Acidobacteriaceae</taxon>
        <taxon>Acidisarcina</taxon>
    </lineage>
</organism>
<dbReference type="Proteomes" id="UP000253606">
    <property type="component" value="Chromosome"/>
</dbReference>
<dbReference type="AlphaFoldDB" id="A0A2Z5FW71"/>
<keyword evidence="1" id="KW-0472">Membrane</keyword>
<evidence type="ECO:0000256" key="1">
    <source>
        <dbReference type="SAM" id="Phobius"/>
    </source>
</evidence>
<keyword evidence="1" id="KW-0812">Transmembrane</keyword>
<dbReference type="RefSeq" id="WP_201759115.1">
    <property type="nucleotide sequence ID" value="NZ_CP030840.1"/>
</dbReference>